<dbReference type="AlphaFoldDB" id="A0AB39TVL7"/>
<gene>
    <name evidence="1" type="ORF">AB2U05_33785</name>
</gene>
<protein>
    <recommendedName>
        <fullName evidence="2">PknH-like extracellular domain-containing protein</fullName>
    </recommendedName>
</protein>
<reference evidence="1" key="1">
    <citation type="submission" date="2024-07" db="EMBL/GenBank/DDBJ databases">
        <authorList>
            <person name="Yu S.T."/>
        </authorList>
    </citation>
    <scope>NUCLEOTIDE SEQUENCE</scope>
    <source>
        <strain evidence="1">Y1</strain>
    </source>
</reference>
<evidence type="ECO:0000313" key="1">
    <source>
        <dbReference type="EMBL" id="XDQ83129.1"/>
    </source>
</evidence>
<dbReference type="InterPro" id="IPR038232">
    <property type="entry name" value="PknH-like_Extracell_sf"/>
</dbReference>
<sequence length="172" mass="18329">MAPKLGWKPDGPLSSQELQGRKITLNECTSVVGATTWQQQGYLSQAQNPAGQQLFSFPSPEAAHTAYQQILAGMDTCQTSSRQLQARQGVTQDATVTRTASTADGTSWSRTWTGVGGMSAPDKQTNHLYALQQGAVLTLFQFDELQDRPAPAHDTGTDASVLAALAALGAHR</sequence>
<organism evidence="1">
    <name type="scientific">Streptomyces sp. Y1</name>
    <dbReference type="NCBI Taxonomy" id="3238634"/>
    <lineage>
        <taxon>Bacteria</taxon>
        <taxon>Bacillati</taxon>
        <taxon>Actinomycetota</taxon>
        <taxon>Actinomycetes</taxon>
        <taxon>Kitasatosporales</taxon>
        <taxon>Streptomycetaceae</taxon>
        <taxon>Streptomyces</taxon>
    </lineage>
</organism>
<dbReference type="EMBL" id="CP163445">
    <property type="protein sequence ID" value="XDQ83129.1"/>
    <property type="molecule type" value="Genomic_DNA"/>
</dbReference>
<name>A0AB39TVL7_9ACTN</name>
<dbReference type="Gene3D" id="3.40.1000.70">
    <property type="entry name" value="PknH-like extracellular domain"/>
    <property type="match status" value="1"/>
</dbReference>
<proteinExistence type="predicted"/>
<evidence type="ECO:0008006" key="2">
    <source>
        <dbReference type="Google" id="ProtNLM"/>
    </source>
</evidence>
<dbReference type="RefSeq" id="WP_045705665.1">
    <property type="nucleotide sequence ID" value="NZ_CP163445.1"/>
</dbReference>
<accession>A0AB39TVL7</accession>